<reference evidence="2" key="1">
    <citation type="submission" date="2020-04" db="EMBL/GenBank/DDBJ databases">
        <authorList>
            <person name="Zhang T."/>
        </authorList>
    </citation>
    <scope>NUCLEOTIDE SEQUENCE</scope>
    <source>
        <strain evidence="2">HKST-UBA02</strain>
    </source>
</reference>
<dbReference type="InterPro" id="IPR011008">
    <property type="entry name" value="Dimeric_a/b-barrel"/>
</dbReference>
<sequence length="93" mass="10199">MVTAIVLLNVEHSKVNDVAEKLAAMDGISEVYSVGGRFDLVALIRVAANEDLADLVTNHMRSLPGIEDTETMIAFRAYSKHDLESMFSIGMEN</sequence>
<name>A0A956NDY0_UNCEI</name>
<evidence type="ECO:0000313" key="2">
    <source>
        <dbReference type="EMBL" id="MCA9757211.1"/>
    </source>
</evidence>
<accession>A0A956NDY0</accession>
<dbReference type="PANTHER" id="PTHR30154">
    <property type="entry name" value="LEUCINE-RESPONSIVE REGULATORY PROTEIN"/>
    <property type="match status" value="1"/>
</dbReference>
<dbReference type="AlphaFoldDB" id="A0A956NDY0"/>
<dbReference type="GO" id="GO:0043200">
    <property type="term" value="P:response to amino acid"/>
    <property type="evidence" value="ECO:0007669"/>
    <property type="project" value="TreeGrafter"/>
</dbReference>
<evidence type="ECO:0000313" key="3">
    <source>
        <dbReference type="Proteomes" id="UP000739538"/>
    </source>
</evidence>
<dbReference type="Proteomes" id="UP000739538">
    <property type="component" value="Unassembled WGS sequence"/>
</dbReference>
<dbReference type="GO" id="GO:0043565">
    <property type="term" value="F:sequence-specific DNA binding"/>
    <property type="evidence" value="ECO:0007669"/>
    <property type="project" value="TreeGrafter"/>
</dbReference>
<gene>
    <name evidence="2" type="ORF">KDA27_15505</name>
</gene>
<dbReference type="EMBL" id="JAGQHS010000087">
    <property type="protein sequence ID" value="MCA9757211.1"/>
    <property type="molecule type" value="Genomic_DNA"/>
</dbReference>
<organism evidence="2 3">
    <name type="scientific">Eiseniibacteriota bacterium</name>
    <dbReference type="NCBI Taxonomy" id="2212470"/>
    <lineage>
        <taxon>Bacteria</taxon>
        <taxon>Candidatus Eiseniibacteriota</taxon>
    </lineage>
</organism>
<protein>
    <submittedName>
        <fullName evidence="2">Lrp/AsnC ligand binding domain-containing protein</fullName>
    </submittedName>
</protein>
<feature type="domain" description="Transcription regulator AsnC/Lrp ligand binding" evidence="1">
    <location>
        <begin position="6"/>
        <end position="76"/>
    </location>
</feature>
<dbReference type="SUPFAM" id="SSF54909">
    <property type="entry name" value="Dimeric alpha+beta barrel"/>
    <property type="match status" value="1"/>
</dbReference>
<dbReference type="PANTHER" id="PTHR30154:SF34">
    <property type="entry name" value="TRANSCRIPTIONAL REGULATOR AZLB"/>
    <property type="match status" value="1"/>
</dbReference>
<dbReference type="GO" id="GO:0005829">
    <property type="term" value="C:cytosol"/>
    <property type="evidence" value="ECO:0007669"/>
    <property type="project" value="TreeGrafter"/>
</dbReference>
<dbReference type="Gene3D" id="3.30.70.920">
    <property type="match status" value="1"/>
</dbReference>
<reference evidence="2" key="2">
    <citation type="journal article" date="2021" name="Microbiome">
        <title>Successional dynamics and alternative stable states in a saline activated sludge microbial community over 9 years.</title>
        <authorList>
            <person name="Wang Y."/>
            <person name="Ye J."/>
            <person name="Ju F."/>
            <person name="Liu L."/>
            <person name="Boyd J.A."/>
            <person name="Deng Y."/>
            <person name="Parks D.H."/>
            <person name="Jiang X."/>
            <person name="Yin X."/>
            <person name="Woodcroft B.J."/>
            <person name="Tyson G.W."/>
            <person name="Hugenholtz P."/>
            <person name="Polz M.F."/>
            <person name="Zhang T."/>
        </authorList>
    </citation>
    <scope>NUCLEOTIDE SEQUENCE</scope>
    <source>
        <strain evidence="2">HKST-UBA02</strain>
    </source>
</reference>
<dbReference type="InterPro" id="IPR019887">
    <property type="entry name" value="Tscrpt_reg_AsnC/Lrp_C"/>
</dbReference>
<proteinExistence type="predicted"/>
<dbReference type="Pfam" id="PF01037">
    <property type="entry name" value="AsnC_trans_reg"/>
    <property type="match status" value="1"/>
</dbReference>
<evidence type="ECO:0000259" key="1">
    <source>
        <dbReference type="Pfam" id="PF01037"/>
    </source>
</evidence>
<comment type="caution">
    <text evidence="2">The sequence shown here is derived from an EMBL/GenBank/DDBJ whole genome shotgun (WGS) entry which is preliminary data.</text>
</comment>